<dbReference type="InterPro" id="IPR036640">
    <property type="entry name" value="ABC1_TM_sf"/>
</dbReference>
<evidence type="ECO:0000256" key="4">
    <source>
        <dbReference type="ARBA" id="ARBA00022989"/>
    </source>
</evidence>
<evidence type="ECO:0000259" key="7">
    <source>
        <dbReference type="PROSITE" id="PS50929"/>
    </source>
</evidence>
<dbReference type="Gene3D" id="1.20.1560.10">
    <property type="entry name" value="ABC transporter type 1, transmembrane domain"/>
    <property type="match status" value="1"/>
</dbReference>
<evidence type="ECO:0000256" key="3">
    <source>
        <dbReference type="ARBA" id="ARBA00022692"/>
    </source>
</evidence>
<protein>
    <submittedName>
        <fullName evidence="8">ATP-binding cassette sub-family B member 7, mitochondrial</fullName>
    </submittedName>
</protein>
<keyword evidence="5 6" id="KW-0472">Membrane</keyword>
<feature type="domain" description="ABC transmembrane type-1" evidence="7">
    <location>
        <begin position="18"/>
        <end position="159"/>
    </location>
</feature>
<reference evidence="8 9" key="1">
    <citation type="submission" date="2013-11" db="EMBL/GenBank/DDBJ databases">
        <title>Genome sequencing of Stegodyphus mimosarum.</title>
        <authorList>
            <person name="Bechsgaard J."/>
        </authorList>
    </citation>
    <scope>NUCLEOTIDE SEQUENCE [LARGE SCALE GENOMIC DNA]</scope>
</reference>
<evidence type="ECO:0000256" key="5">
    <source>
        <dbReference type="ARBA" id="ARBA00023136"/>
    </source>
</evidence>
<name>A0A087TJL9_STEMI</name>
<dbReference type="OrthoDB" id="6500128at2759"/>
<keyword evidence="2" id="KW-0813">Transport</keyword>
<sequence length="159" mass="17439">MFSYIWPKDNSEIRKRVVISLGLLVGAKLLNIEVPFLFKHAVDYLNLHTGANLNLETAPSTIMTMAMAIIIGYGATRTGAALFNELRNAVFAKVANNSIRRVAKSVFLHLHNLDLSFHLSRQTGALSKAIDRGTRGINFVLSALVFNVVPTAFEVALVS</sequence>
<dbReference type="InterPro" id="IPR011527">
    <property type="entry name" value="ABC1_TM_dom"/>
</dbReference>
<accession>A0A087TJL9</accession>
<evidence type="ECO:0000256" key="1">
    <source>
        <dbReference type="ARBA" id="ARBA00004141"/>
    </source>
</evidence>
<evidence type="ECO:0000313" key="8">
    <source>
        <dbReference type="EMBL" id="KFM65308.1"/>
    </source>
</evidence>
<dbReference type="Proteomes" id="UP000054359">
    <property type="component" value="Unassembled WGS sequence"/>
</dbReference>
<dbReference type="PANTHER" id="PTHR24221:SF402">
    <property type="entry name" value="IRON-SULFUR CLUSTERS TRANSPORTER ABCB7, MITOCHONDRIAL"/>
    <property type="match status" value="1"/>
</dbReference>
<evidence type="ECO:0000256" key="6">
    <source>
        <dbReference type="SAM" id="Phobius"/>
    </source>
</evidence>
<dbReference type="InterPro" id="IPR039421">
    <property type="entry name" value="Type_1_exporter"/>
</dbReference>
<dbReference type="OMA" id="IMTMAMA"/>
<keyword evidence="8" id="KW-0067">ATP-binding</keyword>
<dbReference type="GO" id="GO:0005524">
    <property type="term" value="F:ATP binding"/>
    <property type="evidence" value="ECO:0007669"/>
    <property type="project" value="UniProtKB-KW"/>
</dbReference>
<feature type="transmembrane region" description="Helical" evidence="6">
    <location>
        <begin position="17"/>
        <end position="38"/>
    </location>
</feature>
<dbReference type="PANTHER" id="PTHR24221">
    <property type="entry name" value="ATP-BINDING CASSETTE SUB-FAMILY B"/>
    <property type="match status" value="1"/>
</dbReference>
<dbReference type="GO" id="GO:0005743">
    <property type="term" value="C:mitochondrial inner membrane"/>
    <property type="evidence" value="ECO:0007669"/>
    <property type="project" value="TreeGrafter"/>
</dbReference>
<keyword evidence="8" id="KW-0547">Nucleotide-binding</keyword>
<keyword evidence="9" id="KW-1185">Reference proteome</keyword>
<keyword evidence="4 6" id="KW-1133">Transmembrane helix</keyword>
<proteinExistence type="predicted"/>
<organism evidence="8 9">
    <name type="scientific">Stegodyphus mimosarum</name>
    <name type="common">African social velvet spider</name>
    <dbReference type="NCBI Taxonomy" id="407821"/>
    <lineage>
        <taxon>Eukaryota</taxon>
        <taxon>Metazoa</taxon>
        <taxon>Ecdysozoa</taxon>
        <taxon>Arthropoda</taxon>
        <taxon>Chelicerata</taxon>
        <taxon>Arachnida</taxon>
        <taxon>Araneae</taxon>
        <taxon>Araneomorphae</taxon>
        <taxon>Entelegynae</taxon>
        <taxon>Eresoidea</taxon>
        <taxon>Eresidae</taxon>
        <taxon>Stegodyphus</taxon>
    </lineage>
</organism>
<keyword evidence="3 6" id="KW-0812">Transmembrane</keyword>
<evidence type="ECO:0000313" key="9">
    <source>
        <dbReference type="Proteomes" id="UP000054359"/>
    </source>
</evidence>
<evidence type="ECO:0000256" key="2">
    <source>
        <dbReference type="ARBA" id="ARBA00022448"/>
    </source>
</evidence>
<dbReference type="AlphaFoldDB" id="A0A087TJL9"/>
<dbReference type="Pfam" id="PF00664">
    <property type="entry name" value="ABC_membrane"/>
    <property type="match status" value="1"/>
</dbReference>
<gene>
    <name evidence="8" type="ORF">X975_04636</name>
</gene>
<feature type="transmembrane region" description="Helical" evidence="6">
    <location>
        <begin position="137"/>
        <end position="158"/>
    </location>
</feature>
<dbReference type="GO" id="GO:0006879">
    <property type="term" value="P:intracellular iron ion homeostasis"/>
    <property type="evidence" value="ECO:0007669"/>
    <property type="project" value="TreeGrafter"/>
</dbReference>
<dbReference type="STRING" id="407821.A0A087TJL9"/>
<dbReference type="SUPFAM" id="SSF90123">
    <property type="entry name" value="ABC transporter transmembrane region"/>
    <property type="match status" value="1"/>
</dbReference>
<feature type="non-terminal residue" evidence="8">
    <location>
        <position position="159"/>
    </location>
</feature>
<dbReference type="GO" id="GO:0140359">
    <property type="term" value="F:ABC-type transporter activity"/>
    <property type="evidence" value="ECO:0007669"/>
    <property type="project" value="InterPro"/>
</dbReference>
<dbReference type="PROSITE" id="PS50929">
    <property type="entry name" value="ABC_TM1F"/>
    <property type="match status" value="1"/>
</dbReference>
<dbReference type="EMBL" id="KK115513">
    <property type="protein sequence ID" value="KFM65308.1"/>
    <property type="molecule type" value="Genomic_DNA"/>
</dbReference>
<feature type="transmembrane region" description="Helical" evidence="6">
    <location>
        <begin position="58"/>
        <end position="76"/>
    </location>
</feature>
<comment type="subcellular location">
    <subcellularLocation>
        <location evidence="1">Membrane</location>
        <topology evidence="1">Multi-pass membrane protein</topology>
    </subcellularLocation>
</comment>